<dbReference type="OrthoDB" id="957735at2759"/>
<evidence type="ECO:0000256" key="1">
    <source>
        <dbReference type="SAM" id="Coils"/>
    </source>
</evidence>
<accession>A0A0M3J843</accession>
<evidence type="ECO:0000259" key="2">
    <source>
        <dbReference type="Pfam" id="PF12210"/>
    </source>
</evidence>
<reference evidence="5" key="1">
    <citation type="submission" date="2017-02" db="UniProtKB">
        <authorList>
            <consortium name="WormBaseParasite"/>
        </authorList>
    </citation>
    <scope>IDENTIFICATION</scope>
</reference>
<name>A0A0M3J843_ANISI</name>
<evidence type="ECO:0000313" key="4">
    <source>
        <dbReference type="Proteomes" id="UP000267096"/>
    </source>
</evidence>
<dbReference type="EMBL" id="UYRR01005642">
    <property type="protein sequence ID" value="VDK21938.1"/>
    <property type="molecule type" value="Genomic_DNA"/>
</dbReference>
<keyword evidence="4" id="KW-1185">Reference proteome</keyword>
<reference evidence="3 4" key="2">
    <citation type="submission" date="2018-11" db="EMBL/GenBank/DDBJ databases">
        <authorList>
            <consortium name="Pathogen Informatics"/>
        </authorList>
    </citation>
    <scope>NUCLEOTIDE SEQUENCE [LARGE SCALE GENOMIC DNA]</scope>
</reference>
<protein>
    <submittedName>
        <fullName evidence="5">Hrs_helical domain-containing protein</fullName>
    </submittedName>
</protein>
<sequence>MDNRIRSNIARNRSIVNDTAIQSLFIRLTEMHAQVMARMTKLEDQRNYFESLQDHLAHIQEARQAVNALREDYERRKQERALEEQRLRQQQMQQKVDLMRQKKHREYLVLGSELGLNQLESNEIQIAENENL</sequence>
<organism evidence="5">
    <name type="scientific">Anisakis simplex</name>
    <name type="common">Herring worm</name>
    <dbReference type="NCBI Taxonomy" id="6269"/>
    <lineage>
        <taxon>Eukaryota</taxon>
        <taxon>Metazoa</taxon>
        <taxon>Ecdysozoa</taxon>
        <taxon>Nematoda</taxon>
        <taxon>Chromadorea</taxon>
        <taxon>Rhabditida</taxon>
        <taxon>Spirurina</taxon>
        <taxon>Ascaridomorpha</taxon>
        <taxon>Ascaridoidea</taxon>
        <taxon>Anisakidae</taxon>
        <taxon>Anisakis</taxon>
        <taxon>Anisakis simplex complex</taxon>
    </lineage>
</organism>
<dbReference type="PANTHER" id="PTHR46275:SF1">
    <property type="entry name" value="HEPATOCYTE GROWTH FACTOR-REGULATED TYROSINE KINASE SUBSTRATE"/>
    <property type="match status" value="1"/>
</dbReference>
<dbReference type="GO" id="GO:0005769">
    <property type="term" value="C:early endosome"/>
    <property type="evidence" value="ECO:0007669"/>
    <property type="project" value="TreeGrafter"/>
</dbReference>
<dbReference type="GO" id="GO:0032456">
    <property type="term" value="P:endocytic recycling"/>
    <property type="evidence" value="ECO:0007669"/>
    <property type="project" value="TreeGrafter"/>
</dbReference>
<dbReference type="InterPro" id="IPR024641">
    <property type="entry name" value="HRS_helical"/>
</dbReference>
<dbReference type="AlphaFoldDB" id="A0A0M3J843"/>
<evidence type="ECO:0000313" key="3">
    <source>
        <dbReference type="EMBL" id="VDK21938.1"/>
    </source>
</evidence>
<dbReference type="GO" id="GO:0043130">
    <property type="term" value="F:ubiquitin binding"/>
    <property type="evidence" value="ECO:0007669"/>
    <property type="project" value="TreeGrafter"/>
</dbReference>
<dbReference type="WBParaSite" id="ASIM_0000374301-mRNA-1">
    <property type="protein sequence ID" value="ASIM_0000374301-mRNA-1"/>
    <property type="gene ID" value="ASIM_0000374301"/>
</dbReference>
<dbReference type="Pfam" id="PF12210">
    <property type="entry name" value="Hrs_helical"/>
    <property type="match status" value="1"/>
</dbReference>
<proteinExistence type="predicted"/>
<dbReference type="PANTHER" id="PTHR46275">
    <property type="entry name" value="HEPATOCYTE GROWTH FACTOR-REGULATED TYROSINE KINASE SUBSTRATE"/>
    <property type="match status" value="1"/>
</dbReference>
<keyword evidence="1" id="KW-0175">Coiled coil</keyword>
<evidence type="ECO:0000313" key="5">
    <source>
        <dbReference type="WBParaSite" id="ASIM_0000374301-mRNA-1"/>
    </source>
</evidence>
<feature type="coiled-coil region" evidence="1">
    <location>
        <begin position="52"/>
        <end position="102"/>
    </location>
</feature>
<feature type="domain" description="Hepatocyte growth factor-regulated tyrosine kinase substrate helical" evidence="2">
    <location>
        <begin position="1"/>
        <end position="83"/>
    </location>
</feature>
<dbReference type="Gene3D" id="1.20.5.1940">
    <property type="match status" value="1"/>
</dbReference>
<dbReference type="InterPro" id="IPR017073">
    <property type="entry name" value="HGS/VPS27"/>
</dbReference>
<gene>
    <name evidence="3" type="ORF">ASIM_LOCUS3577</name>
</gene>
<dbReference type="Proteomes" id="UP000267096">
    <property type="component" value="Unassembled WGS sequence"/>
</dbReference>
<dbReference type="GO" id="GO:0031623">
    <property type="term" value="P:receptor internalization"/>
    <property type="evidence" value="ECO:0007669"/>
    <property type="project" value="TreeGrafter"/>
</dbReference>